<evidence type="ECO:0000313" key="1">
    <source>
        <dbReference type="EMBL" id="TWI77241.1"/>
    </source>
</evidence>
<dbReference type="InterPro" id="IPR029063">
    <property type="entry name" value="SAM-dependent_MTases_sf"/>
</dbReference>
<dbReference type="RefSeq" id="WP_246118483.1">
    <property type="nucleotide sequence ID" value="NZ_VLLC01000001.1"/>
</dbReference>
<dbReference type="GO" id="GO:0032259">
    <property type="term" value="P:methylation"/>
    <property type="evidence" value="ECO:0007669"/>
    <property type="project" value="UniProtKB-KW"/>
</dbReference>
<protein>
    <submittedName>
        <fullName evidence="1">Methyltransferase family protein</fullName>
    </submittedName>
</protein>
<dbReference type="SUPFAM" id="SSF53335">
    <property type="entry name" value="S-adenosyl-L-methionine-dependent methyltransferases"/>
    <property type="match status" value="1"/>
</dbReference>
<dbReference type="Gene3D" id="3.40.50.150">
    <property type="entry name" value="Vaccinia Virus protein VP39"/>
    <property type="match status" value="1"/>
</dbReference>
<keyword evidence="1" id="KW-0808">Transferase</keyword>
<organism evidence="1 2">
    <name type="scientific">Desulfobotulus alkaliphilus</name>
    <dbReference type="NCBI Taxonomy" id="622671"/>
    <lineage>
        <taxon>Bacteria</taxon>
        <taxon>Pseudomonadati</taxon>
        <taxon>Thermodesulfobacteriota</taxon>
        <taxon>Desulfobacteria</taxon>
        <taxon>Desulfobacterales</taxon>
        <taxon>Desulfobacteraceae</taxon>
        <taxon>Desulfobotulus</taxon>
    </lineage>
</organism>
<gene>
    <name evidence="1" type="ORF">LZ24_00041</name>
</gene>
<keyword evidence="1" id="KW-0489">Methyltransferase</keyword>
<dbReference type="GO" id="GO:0008168">
    <property type="term" value="F:methyltransferase activity"/>
    <property type="evidence" value="ECO:0007669"/>
    <property type="project" value="UniProtKB-KW"/>
</dbReference>
<evidence type="ECO:0000313" key="2">
    <source>
        <dbReference type="Proteomes" id="UP000318307"/>
    </source>
</evidence>
<keyword evidence="2" id="KW-1185">Reference proteome</keyword>
<comment type="caution">
    <text evidence="1">The sequence shown here is derived from an EMBL/GenBank/DDBJ whole genome shotgun (WGS) entry which is preliminary data.</text>
</comment>
<sequence length="214" mass="23868">MYNGELIEKTKGFMDPEEGERLFQLALDASSRGACLEIGSYCGKSALYMGPACRARNGILYSIDHHRGNEEQQPGEFYHDPDLVDPRTGKMDTLFFFRTALSDAGLEDTVVPLVGGSAHIARFWTTPLSLVFIDGGHTFAAAYTDYVSWFSHVQPGGFLVVHDIFEKPEDGGQAPWYVYETAKKSGLFEELPRTKTLGVLRRYHPGELPRDLPS</sequence>
<name>A0A562S757_9BACT</name>
<dbReference type="EMBL" id="VLLC01000001">
    <property type="protein sequence ID" value="TWI77241.1"/>
    <property type="molecule type" value="Genomic_DNA"/>
</dbReference>
<dbReference type="Proteomes" id="UP000318307">
    <property type="component" value="Unassembled WGS sequence"/>
</dbReference>
<dbReference type="Pfam" id="PF13578">
    <property type="entry name" value="Methyltransf_24"/>
    <property type="match status" value="1"/>
</dbReference>
<proteinExistence type="predicted"/>
<reference evidence="1 2" key="1">
    <citation type="submission" date="2019-07" db="EMBL/GenBank/DDBJ databases">
        <title>Genome sequencing of 100 strains of the haloalkaliphilic chemolithoautotrophic sulfur-oxidizing bacterium Thioalkalivibrio.</title>
        <authorList>
            <person name="Muyzer G."/>
        </authorList>
    </citation>
    <scope>NUCLEOTIDE SEQUENCE [LARGE SCALE GENOMIC DNA]</scope>
    <source>
        <strain evidence="1 2">ASO4-4</strain>
    </source>
</reference>
<accession>A0A562S757</accession>
<dbReference type="AlphaFoldDB" id="A0A562S757"/>